<keyword evidence="2" id="KW-0326">Glycosidase</keyword>
<proteinExistence type="inferred from homology"/>
<dbReference type="Gene3D" id="2.60.40.1760">
    <property type="entry name" value="glycosyl hydrolase (family 31)"/>
    <property type="match status" value="1"/>
</dbReference>
<evidence type="ECO:0000256" key="1">
    <source>
        <dbReference type="ARBA" id="ARBA00007806"/>
    </source>
</evidence>
<sequence length="800" mass="90613">MSSMLKPPVFRLSKSLPGHLVLESDAGQRAHVFVLEEDILRMVVLPEGKLKAARTWAIAPGADDVPAEGRDRFDLSGFTLPRADVSEHDGVLTVQTTRIRLAIRLDGLACRWDCLIDGSWVPAASDRYTQAYNFGWWDEKVYHYLQRNPDEMYFGLGERAGEANRLGQNYRMCNLDPMGYSARSTDPLYKHIPFYITWRRQAGHAFGLFYDTLSDCSFDMGRELDNYHGHYRYFRADHGDLDLYFIAGPLPADVTRRFTWLTGRPAFLPKWSLGYSGSTMTYTDAPDAQQRMNEFLDGCRENDILCDSFHLSSGYTSIGDKRYVFNWNRDKFPDPAAFVRHYLEHGVRLCANIKPALLRDHPRFAEAAAAGLLVQEPDGSPLAVQFWDETGAYLDFTNPATIDWWKSRVKDALLDYGVASTWNDNNEFEIWSDKARVHGFGQPFAAREARPLHTMLMIRSSKEAQIEANPAERPYLVSRSGATGMQRYVQTWSGDNYTSWETLRYNVKMAMGLALSGVSNTGHDIGGFSGPAPEPELFLRWIQHGIFLPRFSIHSWNDDRSVNEPWMYPEHTAVVRDLIRLRYRLMPYLYDLMWRSHSGYEPMIRPTLHDFPHDPRCFEENDDMLLGRNLLVASVVDAGRTDRRVRLPAGAAWYDFWTGQRHAGGQEIVLPATDMRCPPLLAREASVIPLNLAEQHFAAPADRRGFAIFPLAESGEFSDEIFEDDGHSSEGRRGSWQIRVTSAEEGLGIAIGRCGSWPGMGLEIDVLLPAGEKRAIRLSGATLISDKAVAGSRRLALRLA</sequence>
<dbReference type="InterPro" id="IPR025887">
    <property type="entry name" value="Glyco_hydro_31_N_dom"/>
</dbReference>
<dbReference type="Pfam" id="PF21365">
    <property type="entry name" value="Glyco_hydro_31_3rd"/>
    <property type="match status" value="1"/>
</dbReference>
<keyword evidence="2 6" id="KW-0378">Hydrolase</keyword>
<reference evidence="6 7" key="1">
    <citation type="submission" date="2024-07" db="EMBL/GenBank/DDBJ databases">
        <title>Uliginosibacterium paludis KCTC:42655.</title>
        <authorList>
            <person name="Kim M.K."/>
        </authorList>
    </citation>
    <scope>NUCLEOTIDE SEQUENCE [LARGE SCALE GENOMIC DNA]</scope>
    <source>
        <strain evidence="6 7">KCTC 42655</strain>
    </source>
</reference>
<dbReference type="Gene3D" id="2.60.40.1180">
    <property type="entry name" value="Golgi alpha-mannosidase II"/>
    <property type="match status" value="1"/>
</dbReference>
<feature type="domain" description="Glycoside hydrolase family 31 N-terminal" evidence="4">
    <location>
        <begin position="30"/>
        <end position="219"/>
    </location>
</feature>
<dbReference type="PANTHER" id="PTHR22762">
    <property type="entry name" value="ALPHA-GLUCOSIDASE"/>
    <property type="match status" value="1"/>
</dbReference>
<comment type="caution">
    <text evidence="6">The sequence shown here is derived from an EMBL/GenBank/DDBJ whole genome shotgun (WGS) entry which is preliminary data.</text>
</comment>
<dbReference type="CDD" id="cd06599">
    <property type="entry name" value="GH31_glycosidase_Aec37"/>
    <property type="match status" value="1"/>
</dbReference>
<dbReference type="RefSeq" id="WP_345925774.1">
    <property type="nucleotide sequence ID" value="NZ_JBDIVF010000002.1"/>
</dbReference>
<dbReference type="InterPro" id="IPR048395">
    <property type="entry name" value="Glyco_hydro_31_C"/>
</dbReference>
<dbReference type="Gene3D" id="3.20.20.80">
    <property type="entry name" value="Glycosidases"/>
    <property type="match status" value="1"/>
</dbReference>
<dbReference type="CDD" id="cd14752">
    <property type="entry name" value="GH31_N"/>
    <property type="match status" value="1"/>
</dbReference>
<dbReference type="GO" id="GO:0016787">
    <property type="term" value="F:hydrolase activity"/>
    <property type="evidence" value="ECO:0007669"/>
    <property type="project" value="UniProtKB-KW"/>
</dbReference>
<feature type="domain" description="Glycosyl hydrolase family 31 C-terminal" evidence="5">
    <location>
        <begin position="601"/>
        <end position="688"/>
    </location>
</feature>
<dbReference type="PANTHER" id="PTHR22762:SF165">
    <property type="entry name" value="PUTATIVE (AFU_ORTHOLOGUE AFUA_1G06560)-RELATED"/>
    <property type="match status" value="1"/>
</dbReference>
<comment type="similarity">
    <text evidence="1 2">Belongs to the glycosyl hydrolase 31 family.</text>
</comment>
<dbReference type="SUPFAM" id="SSF74650">
    <property type="entry name" value="Galactose mutarotase-like"/>
    <property type="match status" value="1"/>
</dbReference>
<evidence type="ECO:0000256" key="2">
    <source>
        <dbReference type="RuleBase" id="RU361185"/>
    </source>
</evidence>
<dbReference type="Pfam" id="PF13802">
    <property type="entry name" value="Gal_mutarotas_2"/>
    <property type="match status" value="1"/>
</dbReference>
<evidence type="ECO:0000313" key="6">
    <source>
        <dbReference type="EMBL" id="MET1490842.1"/>
    </source>
</evidence>
<name>A0ABV2CSU4_9RHOO</name>
<evidence type="ECO:0000259" key="3">
    <source>
        <dbReference type="Pfam" id="PF01055"/>
    </source>
</evidence>
<feature type="domain" description="Glycoside hydrolase family 31 TIM barrel" evidence="3">
    <location>
        <begin position="265"/>
        <end position="592"/>
    </location>
</feature>
<evidence type="ECO:0000313" key="7">
    <source>
        <dbReference type="Proteomes" id="UP001548590"/>
    </source>
</evidence>
<dbReference type="InterPro" id="IPR013780">
    <property type="entry name" value="Glyco_hydro_b"/>
</dbReference>
<protein>
    <submittedName>
        <fullName evidence="6">Glycoside hydrolase family 31 protein</fullName>
    </submittedName>
</protein>
<dbReference type="SUPFAM" id="SSF51011">
    <property type="entry name" value="Glycosyl hydrolase domain"/>
    <property type="match status" value="1"/>
</dbReference>
<evidence type="ECO:0000259" key="5">
    <source>
        <dbReference type="Pfam" id="PF21365"/>
    </source>
</evidence>
<organism evidence="6 7">
    <name type="scientific">Uliginosibacterium paludis</name>
    <dbReference type="NCBI Taxonomy" id="1615952"/>
    <lineage>
        <taxon>Bacteria</taxon>
        <taxon>Pseudomonadati</taxon>
        <taxon>Pseudomonadota</taxon>
        <taxon>Betaproteobacteria</taxon>
        <taxon>Rhodocyclales</taxon>
        <taxon>Zoogloeaceae</taxon>
        <taxon>Uliginosibacterium</taxon>
    </lineage>
</organism>
<accession>A0ABV2CSU4</accession>
<evidence type="ECO:0000259" key="4">
    <source>
        <dbReference type="Pfam" id="PF13802"/>
    </source>
</evidence>
<dbReference type="InterPro" id="IPR017853">
    <property type="entry name" value="GH"/>
</dbReference>
<dbReference type="SUPFAM" id="SSF51445">
    <property type="entry name" value="(Trans)glycosidases"/>
    <property type="match status" value="1"/>
</dbReference>
<dbReference type="Proteomes" id="UP001548590">
    <property type="component" value="Unassembled WGS sequence"/>
</dbReference>
<dbReference type="Pfam" id="PF01055">
    <property type="entry name" value="Glyco_hydro_31_2nd"/>
    <property type="match status" value="1"/>
</dbReference>
<gene>
    <name evidence="6" type="ORF">ABVT11_13475</name>
</gene>
<dbReference type="InterPro" id="IPR000322">
    <property type="entry name" value="Glyco_hydro_31_TIM"/>
</dbReference>
<dbReference type="EMBL" id="JBEWLZ010000007">
    <property type="protein sequence ID" value="MET1490842.1"/>
    <property type="molecule type" value="Genomic_DNA"/>
</dbReference>
<dbReference type="InterPro" id="IPR011013">
    <property type="entry name" value="Gal_mutarotase_sf_dom"/>
</dbReference>
<keyword evidence="7" id="KW-1185">Reference proteome</keyword>